<accession>A0A5A4K6S0</accession>
<dbReference type="Proteomes" id="UP000323995">
    <property type="component" value="Genome"/>
</dbReference>
<feature type="transmembrane region" description="Helical" evidence="1">
    <location>
        <begin position="7"/>
        <end position="24"/>
    </location>
</feature>
<keyword evidence="1" id="KW-1133">Transmembrane helix</keyword>
<evidence type="ECO:0000313" key="2">
    <source>
        <dbReference type="EMBL" id="AWY07720.1"/>
    </source>
</evidence>
<name>A0A5A4K6S0_9CAUD</name>
<keyword evidence="1" id="KW-0812">Transmembrane</keyword>
<evidence type="ECO:0000256" key="1">
    <source>
        <dbReference type="SAM" id="Phobius"/>
    </source>
</evidence>
<keyword evidence="1" id="KW-0472">Membrane</keyword>
<evidence type="ECO:0008006" key="4">
    <source>
        <dbReference type="Google" id="ProtNLM"/>
    </source>
</evidence>
<feature type="transmembrane region" description="Helical" evidence="1">
    <location>
        <begin position="30"/>
        <end position="52"/>
    </location>
</feature>
<dbReference type="EMBL" id="MH299806">
    <property type="protein sequence ID" value="AWY07720.1"/>
    <property type="molecule type" value="Genomic_DNA"/>
</dbReference>
<evidence type="ECO:0000313" key="3">
    <source>
        <dbReference type="Proteomes" id="UP000323995"/>
    </source>
</evidence>
<organism evidence="2 3">
    <name type="scientific">Listeria phage LP-KV022</name>
    <dbReference type="NCBI Taxonomy" id="2178917"/>
    <lineage>
        <taxon>Viruses</taxon>
        <taxon>Duplodnaviria</taxon>
        <taxon>Heunggongvirae</taxon>
        <taxon>Uroviricota</taxon>
        <taxon>Caudoviricetes</taxon>
        <taxon>Homburgvirus</taxon>
        <taxon>Homburgvirus LP110</taxon>
    </lineage>
</organism>
<reference evidence="2 3" key="1">
    <citation type="submission" date="2018-05" db="EMBL/GenBank/DDBJ databases">
        <title>Diversity of Listeria phage genomes.</title>
        <authorList>
            <person name="Bavisetty S.C.B."/>
            <person name="Vu H.T.K."/>
            <person name="Vongkamjan K."/>
        </authorList>
    </citation>
    <scope>NUCLEOTIDE SEQUENCE [LARGE SCALE GENOMIC DNA]</scope>
</reference>
<protein>
    <recommendedName>
        <fullName evidence="4">Transmembrane protein</fullName>
    </recommendedName>
</protein>
<proteinExistence type="predicted"/>
<sequence>MFVVIGIMFFLSILSIAGFGLAIYSWRNEIVVALFGLFIGMITLFSVFVLLFNT</sequence>